<accession>A0A0G0QRJ7</accession>
<feature type="region of interest" description="Disordered" evidence="1">
    <location>
        <begin position="149"/>
        <end position="188"/>
    </location>
</feature>
<sequence length="188" mass="22480">MKAKKENKLKILVEQMPDETQEQYAAFLAYCSMINRSIREVSKRWAEIGRELGEQNSKYRLGKQPSAKTLFKWSKKYSWVRRVQIWDEEKKKLMTLEFQRTESQRSVKVSRLFEKISTHLLQQVNRDRAITVDEFKKAWEMFRTESGLSTGNTEIRHTINEDEQTPPTPQDEEFGKKLDELEKQHYDE</sequence>
<comment type="caution">
    <text evidence="2">The sequence shown here is derived from an EMBL/GenBank/DDBJ whole genome shotgun (WGS) entry which is preliminary data.</text>
</comment>
<proteinExistence type="predicted"/>
<organism evidence="2 3">
    <name type="scientific">Candidatus Daviesbacteria bacterium GW2011_GWC2_40_12</name>
    <dbReference type="NCBI Taxonomy" id="1618431"/>
    <lineage>
        <taxon>Bacteria</taxon>
        <taxon>Candidatus Daviesiibacteriota</taxon>
    </lineage>
</organism>
<evidence type="ECO:0000313" key="3">
    <source>
        <dbReference type="Proteomes" id="UP000034881"/>
    </source>
</evidence>
<protein>
    <submittedName>
        <fullName evidence="2">Uncharacterized protein</fullName>
    </submittedName>
</protein>
<dbReference type="AlphaFoldDB" id="A0A0G0QRJ7"/>
<dbReference type="EMBL" id="LBYB01000001">
    <property type="protein sequence ID" value="KKR42763.1"/>
    <property type="molecule type" value="Genomic_DNA"/>
</dbReference>
<gene>
    <name evidence="2" type="ORF">UT77_C0001G0214</name>
</gene>
<evidence type="ECO:0000313" key="2">
    <source>
        <dbReference type="EMBL" id="KKR42763.1"/>
    </source>
</evidence>
<name>A0A0G0QRJ7_9BACT</name>
<evidence type="ECO:0000256" key="1">
    <source>
        <dbReference type="SAM" id="MobiDB-lite"/>
    </source>
</evidence>
<reference evidence="2 3" key="1">
    <citation type="journal article" date="2015" name="Nature">
        <title>rRNA introns, odd ribosomes, and small enigmatic genomes across a large radiation of phyla.</title>
        <authorList>
            <person name="Brown C.T."/>
            <person name="Hug L.A."/>
            <person name="Thomas B.C."/>
            <person name="Sharon I."/>
            <person name="Castelle C.J."/>
            <person name="Singh A."/>
            <person name="Wilkins M.J."/>
            <person name="Williams K.H."/>
            <person name="Banfield J.F."/>
        </authorList>
    </citation>
    <scope>NUCLEOTIDE SEQUENCE [LARGE SCALE GENOMIC DNA]</scope>
</reference>
<feature type="compositionally biased region" description="Basic and acidic residues" evidence="1">
    <location>
        <begin position="173"/>
        <end position="188"/>
    </location>
</feature>
<dbReference type="Proteomes" id="UP000034881">
    <property type="component" value="Unassembled WGS sequence"/>
</dbReference>